<evidence type="ECO:0000259" key="1">
    <source>
        <dbReference type="Pfam" id="PF01370"/>
    </source>
</evidence>
<evidence type="ECO:0000259" key="2">
    <source>
        <dbReference type="Pfam" id="PF14667"/>
    </source>
</evidence>
<dbReference type="InterPro" id="IPR014710">
    <property type="entry name" value="RmlC-like_jellyroll"/>
</dbReference>
<feature type="domain" description="NAD-dependent epimerase/dehydratase" evidence="1">
    <location>
        <begin position="3"/>
        <end position="167"/>
    </location>
</feature>
<organism evidence="3 4">
    <name type="scientific">Sphingorhabdus lutea</name>
    <dbReference type="NCBI Taxonomy" id="1913578"/>
    <lineage>
        <taxon>Bacteria</taxon>
        <taxon>Pseudomonadati</taxon>
        <taxon>Pseudomonadota</taxon>
        <taxon>Alphaproteobacteria</taxon>
        <taxon>Sphingomonadales</taxon>
        <taxon>Sphingomonadaceae</taxon>
        <taxon>Sphingorhabdus</taxon>
    </lineage>
</organism>
<dbReference type="Proteomes" id="UP000242561">
    <property type="component" value="Chromosome"/>
</dbReference>
<evidence type="ECO:0000313" key="4">
    <source>
        <dbReference type="Proteomes" id="UP000242561"/>
    </source>
</evidence>
<proteinExistence type="predicted"/>
<dbReference type="SUPFAM" id="SSF51182">
    <property type="entry name" value="RmlC-like cupins"/>
    <property type="match status" value="1"/>
</dbReference>
<keyword evidence="4" id="KW-1185">Reference proteome</keyword>
<dbReference type="OrthoDB" id="9795501at2"/>
<dbReference type="Pfam" id="PF01370">
    <property type="entry name" value="Epimerase"/>
    <property type="match status" value="1"/>
</dbReference>
<feature type="domain" description="Capsular polysaccharide assembling protein CapF C-terminal" evidence="2">
    <location>
        <begin position="263"/>
        <end position="373"/>
    </location>
</feature>
<reference evidence="3 4" key="1">
    <citation type="submission" date="2016-11" db="EMBL/GenBank/DDBJ databases">
        <title>Sphingorhabdus sp. LPB0140, isolated from marine environment.</title>
        <authorList>
            <person name="Kim E."/>
            <person name="Yi H."/>
        </authorList>
    </citation>
    <scope>NUCLEOTIDE SEQUENCE [LARGE SCALE GENOMIC DNA]</scope>
    <source>
        <strain evidence="3 4">LPB0140</strain>
    </source>
</reference>
<dbReference type="Gene3D" id="3.40.50.720">
    <property type="entry name" value="NAD(P)-binding Rossmann-like Domain"/>
    <property type="match status" value="1"/>
</dbReference>
<dbReference type="InterPro" id="IPR029303">
    <property type="entry name" value="CapF_C"/>
</dbReference>
<dbReference type="EMBL" id="CP018154">
    <property type="protein sequence ID" value="APG63661.1"/>
    <property type="molecule type" value="Genomic_DNA"/>
</dbReference>
<evidence type="ECO:0000313" key="3">
    <source>
        <dbReference type="EMBL" id="APG63661.1"/>
    </source>
</evidence>
<dbReference type="SUPFAM" id="SSF51735">
    <property type="entry name" value="NAD(P)-binding Rossmann-fold domains"/>
    <property type="match status" value="1"/>
</dbReference>
<dbReference type="STRING" id="1913578.LPB140_06515"/>
<dbReference type="InterPro" id="IPR001509">
    <property type="entry name" value="Epimerase_deHydtase"/>
</dbReference>
<protein>
    <submittedName>
        <fullName evidence="3">Capsule biosynthesis protein CapF</fullName>
    </submittedName>
</protein>
<dbReference type="InterPro" id="IPR036291">
    <property type="entry name" value="NAD(P)-bd_dom_sf"/>
</dbReference>
<dbReference type="KEGG" id="sphl:LPB140_06515"/>
<sequence length="377" mass="41304">MKIAITGATGLLGWHSAARIHAQNCAAKFKGEAEPYQLIQIDRNIFQNADALAAALKNTDIILHFAGVNRGPEDEVEAANPAIADQLVTACQRAGIAPALIYANSTHAANDSFYGRSKRIAGEKLAIFAGEKYCDIILPHIFGECARPYYNNVTATLIDQIWKNEQPDINPDGKVELLHAGAAAQLAIDTGLAILGGDTSCQRMKPQGRPISVIDLFAKLQKFHDDYSANIFPNFADDFELALFNSYRTGGYPAHYPKPIKVNSDNRGILFESAKGGDCSQSFISTTLPGQKRGDHFHLDLVERFLVVAGNATIRVRKVLTDEVQTFHVSGDTPVAIDMPPLHTHHIENEGDDNVITYFWAHHLFDPKNPDTFADAI</sequence>
<dbReference type="InterPro" id="IPR011051">
    <property type="entry name" value="RmlC_Cupin_sf"/>
</dbReference>
<name>A0A1L3JEU2_9SPHN</name>
<dbReference type="Gene3D" id="2.60.120.10">
    <property type="entry name" value="Jelly Rolls"/>
    <property type="match status" value="1"/>
</dbReference>
<dbReference type="AlphaFoldDB" id="A0A1L3JEU2"/>
<dbReference type="Pfam" id="PF14667">
    <property type="entry name" value="Polysacc_synt_C"/>
    <property type="match status" value="1"/>
</dbReference>
<gene>
    <name evidence="3" type="ORF">LPB140_06515</name>
</gene>
<accession>A0A1L3JEU2</accession>